<dbReference type="PANTHER" id="PTHR23501:SF193">
    <property type="entry name" value="MULTIDRUG TRANSPORTER, PUTATIVE (AFU_ORTHOLOGUE AFUA_8G00940)-RELATED"/>
    <property type="match status" value="1"/>
</dbReference>
<dbReference type="PANTHER" id="PTHR23501">
    <property type="entry name" value="MAJOR FACILITATOR SUPERFAMILY"/>
    <property type="match status" value="1"/>
</dbReference>
<feature type="transmembrane region" description="Helical" evidence="7">
    <location>
        <begin position="543"/>
        <end position="564"/>
    </location>
</feature>
<proteinExistence type="inferred from homology"/>
<evidence type="ECO:0000256" key="5">
    <source>
        <dbReference type="ARBA" id="ARBA00023136"/>
    </source>
</evidence>
<sequence>MSHSQPTEAPGTTATTPRDSINGITLSDKEGLDQNSLRRPSTKDEQGHDGATAATIDGNVEYLTGPKFFLAFGSVTLAAFLCLLDQTILGTATPEITSRFHSLPDVAWYAGAYQLTSAALQPLTGKIYTHFSLKWSFLVFFGLFELGSLICGVATSSSMLIGGRVIAGAGASGLWNGGMTIIAAVVPLVKRPLYTGVMIGIAQLGILLGPIIGGALTEYASWRWCFFINLPIGGLVGLLLFFVDIPDLTAKEPFTLALLRKVIPELDLIGFTLFAPTMIMFLLALQFGGGNTHAWDSATVIGLFCGAGALAIVFIIWELRVGERAMIPAHIVRRRIVWASSGHGAFLMANIFVASYFLPIYFQAVRGAGPSMSGVYTLPSICGSLLFGVTTGVLMPKFGFYLPWAVASGVVISIGSGLTATFSPTTSTAKWVIYQIIMGVGRGFGTQISIIAIQNALLPSQIPVGIAFAVFVQFLAGAISIVIATAIFTQSLVDGIAEYAPSVSTEAALAAGGGAKAVRDLVPGGGAELAGLFKAYAISIDRVFYMLAAFGVVMIFFAFGTGWVDIREKKGDVKIEEKTDGSETV</sequence>
<dbReference type="EMBL" id="ML977596">
    <property type="protein sequence ID" value="KAF1999368.1"/>
    <property type="molecule type" value="Genomic_DNA"/>
</dbReference>
<dbReference type="Pfam" id="PF07690">
    <property type="entry name" value="MFS_1"/>
    <property type="match status" value="1"/>
</dbReference>
<name>A0A6A5WE53_9PLEO</name>
<dbReference type="AlphaFoldDB" id="A0A6A5WE53"/>
<gene>
    <name evidence="9" type="ORF">P154DRAFT_230077</name>
</gene>
<evidence type="ECO:0000256" key="7">
    <source>
        <dbReference type="SAM" id="Phobius"/>
    </source>
</evidence>
<feature type="region of interest" description="Disordered" evidence="6">
    <location>
        <begin position="1"/>
        <end position="51"/>
    </location>
</feature>
<evidence type="ECO:0000313" key="9">
    <source>
        <dbReference type="EMBL" id="KAF1999368.1"/>
    </source>
</evidence>
<evidence type="ECO:0000259" key="8">
    <source>
        <dbReference type="PROSITE" id="PS50850"/>
    </source>
</evidence>
<keyword evidence="10" id="KW-1185">Reference proteome</keyword>
<feature type="transmembrane region" description="Helical" evidence="7">
    <location>
        <begin position="221"/>
        <end position="245"/>
    </location>
</feature>
<feature type="transmembrane region" description="Helical" evidence="7">
    <location>
        <begin position="161"/>
        <end position="186"/>
    </location>
</feature>
<keyword evidence="3 7" id="KW-0812">Transmembrane</keyword>
<dbReference type="OrthoDB" id="10021397at2759"/>
<feature type="transmembrane region" description="Helical" evidence="7">
    <location>
        <begin position="465"/>
        <end position="488"/>
    </location>
</feature>
<evidence type="ECO:0000256" key="2">
    <source>
        <dbReference type="ARBA" id="ARBA00007520"/>
    </source>
</evidence>
<feature type="transmembrane region" description="Helical" evidence="7">
    <location>
        <begin position="266"/>
        <end position="285"/>
    </location>
</feature>
<feature type="transmembrane region" description="Helical" evidence="7">
    <location>
        <begin position="135"/>
        <end position="155"/>
    </location>
</feature>
<dbReference type="Proteomes" id="UP000799779">
    <property type="component" value="Unassembled WGS sequence"/>
</dbReference>
<organism evidence="9 10">
    <name type="scientific">Amniculicola lignicola CBS 123094</name>
    <dbReference type="NCBI Taxonomy" id="1392246"/>
    <lineage>
        <taxon>Eukaryota</taxon>
        <taxon>Fungi</taxon>
        <taxon>Dikarya</taxon>
        <taxon>Ascomycota</taxon>
        <taxon>Pezizomycotina</taxon>
        <taxon>Dothideomycetes</taxon>
        <taxon>Pleosporomycetidae</taxon>
        <taxon>Pleosporales</taxon>
        <taxon>Amniculicolaceae</taxon>
        <taxon>Amniculicola</taxon>
    </lineage>
</organism>
<dbReference type="InterPro" id="IPR036259">
    <property type="entry name" value="MFS_trans_sf"/>
</dbReference>
<feature type="transmembrane region" description="Helical" evidence="7">
    <location>
        <begin position="193"/>
        <end position="215"/>
    </location>
</feature>
<dbReference type="Gene3D" id="1.20.1250.20">
    <property type="entry name" value="MFS general substrate transporter like domains"/>
    <property type="match status" value="1"/>
</dbReference>
<comment type="subcellular location">
    <subcellularLocation>
        <location evidence="1">Membrane</location>
        <topology evidence="1">Multi-pass membrane protein</topology>
    </subcellularLocation>
</comment>
<dbReference type="GO" id="GO:0005886">
    <property type="term" value="C:plasma membrane"/>
    <property type="evidence" value="ECO:0007669"/>
    <property type="project" value="TreeGrafter"/>
</dbReference>
<evidence type="ECO:0000313" key="10">
    <source>
        <dbReference type="Proteomes" id="UP000799779"/>
    </source>
</evidence>
<feature type="transmembrane region" description="Helical" evidence="7">
    <location>
        <begin position="374"/>
        <end position="394"/>
    </location>
</feature>
<protein>
    <submittedName>
        <fullName evidence="9">Efflux pump protein</fullName>
    </submittedName>
</protein>
<feature type="compositionally biased region" description="Low complexity" evidence="6">
    <location>
        <begin position="1"/>
        <end position="17"/>
    </location>
</feature>
<dbReference type="InterPro" id="IPR020846">
    <property type="entry name" value="MFS_dom"/>
</dbReference>
<accession>A0A6A5WE53</accession>
<feature type="transmembrane region" description="Helical" evidence="7">
    <location>
        <begin position="337"/>
        <end position="362"/>
    </location>
</feature>
<keyword evidence="5 7" id="KW-0472">Membrane</keyword>
<evidence type="ECO:0000256" key="4">
    <source>
        <dbReference type="ARBA" id="ARBA00022989"/>
    </source>
</evidence>
<dbReference type="GO" id="GO:0022857">
    <property type="term" value="F:transmembrane transporter activity"/>
    <property type="evidence" value="ECO:0007669"/>
    <property type="project" value="InterPro"/>
</dbReference>
<dbReference type="InterPro" id="IPR011701">
    <property type="entry name" value="MFS"/>
</dbReference>
<comment type="similarity">
    <text evidence="2">Belongs to the major facilitator superfamily. TCR/Tet family.</text>
</comment>
<feature type="transmembrane region" description="Helical" evidence="7">
    <location>
        <begin position="297"/>
        <end position="317"/>
    </location>
</feature>
<evidence type="ECO:0000256" key="6">
    <source>
        <dbReference type="SAM" id="MobiDB-lite"/>
    </source>
</evidence>
<evidence type="ECO:0000256" key="3">
    <source>
        <dbReference type="ARBA" id="ARBA00022692"/>
    </source>
</evidence>
<dbReference type="SUPFAM" id="SSF103473">
    <property type="entry name" value="MFS general substrate transporter"/>
    <property type="match status" value="1"/>
</dbReference>
<reference evidence="9" key="1">
    <citation type="journal article" date="2020" name="Stud. Mycol.">
        <title>101 Dothideomycetes genomes: a test case for predicting lifestyles and emergence of pathogens.</title>
        <authorList>
            <person name="Haridas S."/>
            <person name="Albert R."/>
            <person name="Binder M."/>
            <person name="Bloem J."/>
            <person name="Labutti K."/>
            <person name="Salamov A."/>
            <person name="Andreopoulos B."/>
            <person name="Baker S."/>
            <person name="Barry K."/>
            <person name="Bills G."/>
            <person name="Bluhm B."/>
            <person name="Cannon C."/>
            <person name="Castanera R."/>
            <person name="Culley D."/>
            <person name="Daum C."/>
            <person name="Ezra D."/>
            <person name="Gonzalez J."/>
            <person name="Henrissat B."/>
            <person name="Kuo A."/>
            <person name="Liang C."/>
            <person name="Lipzen A."/>
            <person name="Lutzoni F."/>
            <person name="Magnuson J."/>
            <person name="Mondo S."/>
            <person name="Nolan M."/>
            <person name="Ohm R."/>
            <person name="Pangilinan J."/>
            <person name="Park H.-J."/>
            <person name="Ramirez L."/>
            <person name="Alfaro M."/>
            <person name="Sun H."/>
            <person name="Tritt A."/>
            <person name="Yoshinaga Y."/>
            <person name="Zwiers L.-H."/>
            <person name="Turgeon B."/>
            <person name="Goodwin S."/>
            <person name="Spatafora J."/>
            <person name="Crous P."/>
            <person name="Grigoriev I."/>
        </authorList>
    </citation>
    <scope>NUCLEOTIDE SEQUENCE</scope>
    <source>
        <strain evidence="9">CBS 123094</strain>
    </source>
</reference>
<evidence type="ECO:0000256" key="1">
    <source>
        <dbReference type="ARBA" id="ARBA00004141"/>
    </source>
</evidence>
<keyword evidence="4 7" id="KW-1133">Transmembrane helix</keyword>
<dbReference type="CDD" id="cd17502">
    <property type="entry name" value="MFS_Azr1_MDR_like"/>
    <property type="match status" value="1"/>
</dbReference>
<feature type="transmembrane region" description="Helical" evidence="7">
    <location>
        <begin position="432"/>
        <end position="453"/>
    </location>
</feature>
<dbReference type="PROSITE" id="PS50850">
    <property type="entry name" value="MFS"/>
    <property type="match status" value="1"/>
</dbReference>
<feature type="transmembrane region" description="Helical" evidence="7">
    <location>
        <begin position="68"/>
        <end position="89"/>
    </location>
</feature>
<feature type="transmembrane region" description="Helical" evidence="7">
    <location>
        <begin position="401"/>
        <end position="420"/>
    </location>
</feature>
<feature type="domain" description="Major facilitator superfamily (MFS) profile" evidence="8">
    <location>
        <begin position="71"/>
        <end position="566"/>
    </location>
</feature>